<comment type="caution">
    <text evidence="2">The sequence shown here is derived from an EMBL/GenBank/DDBJ whole genome shotgun (WGS) entry which is preliminary data.</text>
</comment>
<dbReference type="AlphaFoldDB" id="A0A4Z1NZZ8"/>
<name>A0A4Z1NZZ8_9PEZI</name>
<organism evidence="2 3">
    <name type="scientific">Venturia nashicola</name>
    <dbReference type="NCBI Taxonomy" id="86259"/>
    <lineage>
        <taxon>Eukaryota</taxon>
        <taxon>Fungi</taxon>
        <taxon>Dikarya</taxon>
        <taxon>Ascomycota</taxon>
        <taxon>Pezizomycotina</taxon>
        <taxon>Dothideomycetes</taxon>
        <taxon>Pleosporomycetidae</taxon>
        <taxon>Venturiales</taxon>
        <taxon>Venturiaceae</taxon>
        <taxon>Venturia</taxon>
    </lineage>
</organism>
<gene>
    <name evidence="2" type="ORF">E6O75_ATG05312</name>
</gene>
<protein>
    <submittedName>
        <fullName evidence="2">Uncharacterized protein</fullName>
    </submittedName>
</protein>
<evidence type="ECO:0000313" key="3">
    <source>
        <dbReference type="Proteomes" id="UP000298493"/>
    </source>
</evidence>
<keyword evidence="3" id="KW-1185">Reference proteome</keyword>
<evidence type="ECO:0000256" key="1">
    <source>
        <dbReference type="SAM" id="MobiDB-lite"/>
    </source>
</evidence>
<dbReference type="EMBL" id="SNSC02000010">
    <property type="protein sequence ID" value="TID20548.1"/>
    <property type="molecule type" value="Genomic_DNA"/>
</dbReference>
<accession>A0A4Z1NZZ8</accession>
<reference evidence="2 3" key="1">
    <citation type="submission" date="2019-04" db="EMBL/GenBank/DDBJ databases">
        <title>High contiguity whole genome sequence and gene annotation resource for two Venturia nashicola isolates.</title>
        <authorList>
            <person name="Prokchorchik M."/>
            <person name="Won K."/>
            <person name="Lee Y."/>
            <person name="Choi E.D."/>
            <person name="Segonzac C."/>
            <person name="Sohn K.H."/>
        </authorList>
    </citation>
    <scope>NUCLEOTIDE SEQUENCE [LARGE SCALE GENOMIC DNA]</scope>
    <source>
        <strain evidence="2 3">PRI2</strain>
    </source>
</reference>
<proteinExistence type="predicted"/>
<sequence length="117" mass="12605">MKLLSKSAVVPVEKSSGRHGSLWPSFRDDGERAYWDSWQYSSSGVTGSPDAADVNDVGEVLSGEPDPRMLYSSTKKSVNLLLAIEVGTVKMSASTISNTIATAVDIAITINREWLTV</sequence>
<dbReference type="Proteomes" id="UP000298493">
    <property type="component" value="Unassembled WGS sequence"/>
</dbReference>
<evidence type="ECO:0000313" key="2">
    <source>
        <dbReference type="EMBL" id="TID20548.1"/>
    </source>
</evidence>
<feature type="region of interest" description="Disordered" evidence="1">
    <location>
        <begin position="1"/>
        <end position="21"/>
    </location>
</feature>